<evidence type="ECO:0000313" key="2">
    <source>
        <dbReference type="EMBL" id="GMF64642.1"/>
    </source>
</evidence>
<feature type="region of interest" description="Disordered" evidence="1">
    <location>
        <begin position="536"/>
        <end position="556"/>
    </location>
</feature>
<dbReference type="InterPro" id="IPR039182">
    <property type="entry name" value="Pop1"/>
</dbReference>
<dbReference type="Proteomes" id="UP001165083">
    <property type="component" value="Unassembled WGS sequence"/>
</dbReference>
<dbReference type="EMBL" id="BSXW01012425">
    <property type="protein sequence ID" value="GMF64642.1"/>
    <property type="molecule type" value="Genomic_DNA"/>
</dbReference>
<gene>
    <name evidence="2" type="ORF">Plil01_001742200</name>
</gene>
<dbReference type="OrthoDB" id="442863at2759"/>
<evidence type="ECO:0000256" key="1">
    <source>
        <dbReference type="SAM" id="MobiDB-lite"/>
    </source>
</evidence>
<reference evidence="2" key="1">
    <citation type="submission" date="2023-04" db="EMBL/GenBank/DDBJ databases">
        <title>Phytophthora lilii NBRC 32176.</title>
        <authorList>
            <person name="Ichikawa N."/>
            <person name="Sato H."/>
            <person name="Tonouchi N."/>
        </authorList>
    </citation>
    <scope>NUCLEOTIDE SEQUENCE</scope>
    <source>
        <strain evidence="2">NBRC 32176</strain>
    </source>
</reference>
<evidence type="ECO:0000313" key="3">
    <source>
        <dbReference type="Proteomes" id="UP001165083"/>
    </source>
</evidence>
<comment type="caution">
    <text evidence="2">The sequence shown here is derived from an EMBL/GenBank/DDBJ whole genome shotgun (WGS) entry which is preliminary data.</text>
</comment>
<dbReference type="GO" id="GO:0005655">
    <property type="term" value="C:nucleolar ribonuclease P complex"/>
    <property type="evidence" value="ECO:0007669"/>
    <property type="project" value="InterPro"/>
</dbReference>
<dbReference type="GO" id="GO:0001682">
    <property type="term" value="P:tRNA 5'-leader removal"/>
    <property type="evidence" value="ECO:0007669"/>
    <property type="project" value="InterPro"/>
</dbReference>
<keyword evidence="3" id="KW-1185">Reference proteome</keyword>
<protein>
    <submittedName>
        <fullName evidence="2">Unnamed protein product</fullName>
    </submittedName>
</protein>
<dbReference type="PANTHER" id="PTHR22731:SF3">
    <property type="entry name" value="RIBONUCLEASES P_MRP PROTEIN SUBUNIT POP1"/>
    <property type="match status" value="1"/>
</dbReference>
<accession>A0A9W6YIP0</accession>
<dbReference type="AlphaFoldDB" id="A0A9W6YIP0"/>
<dbReference type="PANTHER" id="PTHR22731">
    <property type="entry name" value="RIBONUCLEASES P/MRP PROTEIN SUBUNIT POP1"/>
    <property type="match status" value="1"/>
</dbReference>
<sequence>MVMTQQFGYVLAARRADKSVSASLQALRSKATLHDASYYGVIELYGLPQVILEALQLVSDPNGSDFHGLRFLAGAEEGASMLYHEGQFPHGAIAPVTFMWRPLKKDYENGEFKLHDEWQSAKRQLWLWVHPAAYMEAATAIASACQAVVGEEEEGIEMHDRRGQVCRLKLRGKLADELMKKLASGEDVTACGDGDMQESESSDHEDGFDAKEVVASASILNRRALLRVVATAGKKTDQEKKDTVYSVAVRDPRYARCEDGKLTHPLPLEKDLSLLNEPPASEVAQVGTKAIESPLSGLDLSSLGKNAEEPESDRIIKEMQALLDWTDGASTVSSGEYYPSAVPRIDQMDAAEDEGGMDIESLPSSLLWSLSRRRKLQNKFMKDHQLNEEDEQAKKPKSKRFNYEKHGVLSPFQPLWESLFDPQIHQDSTDGEAVQTPCVLRGETYMKPFCFYTSRSTKDDNGTPPPQLNFESIVPVPMPTLVRVVVVVPKRGNIDVNAMVRKGFSCSADSIGTNELHSQLIAPSAEDQARFCNESNWGGDDAGWGKKKQVADEVRG</sequence>
<organism evidence="2 3">
    <name type="scientific">Phytophthora lilii</name>
    <dbReference type="NCBI Taxonomy" id="2077276"/>
    <lineage>
        <taxon>Eukaryota</taxon>
        <taxon>Sar</taxon>
        <taxon>Stramenopiles</taxon>
        <taxon>Oomycota</taxon>
        <taxon>Peronosporomycetes</taxon>
        <taxon>Peronosporales</taxon>
        <taxon>Peronosporaceae</taxon>
        <taxon>Phytophthora</taxon>
    </lineage>
</organism>
<name>A0A9W6YIP0_9STRA</name>
<dbReference type="GO" id="GO:0000172">
    <property type="term" value="C:ribonuclease MRP complex"/>
    <property type="evidence" value="ECO:0007669"/>
    <property type="project" value="InterPro"/>
</dbReference>
<proteinExistence type="predicted"/>
<feature type="region of interest" description="Disordered" evidence="1">
    <location>
        <begin position="187"/>
        <end position="207"/>
    </location>
</feature>